<dbReference type="NCBIfam" id="TIGR04056">
    <property type="entry name" value="OMP_RagA_SusC"/>
    <property type="match status" value="1"/>
</dbReference>
<sequence length="1135" mass="127697">MKKKRNFLLKSILLQLNFSLEKAGILLVLVLVFSIQAKAYSQTRITAKRQGVTIDEVLKEVREKSGYRFLYRVEEVNRYGKRDIDVKDAEVEDFLGQLLQNTDLTYEVENEVIIIRPEKQRQDSRVNVQVVRGKVTDENNLALPGATVLLKGTSYGVVTDSHGKFTMEVLERDTVTLLVSFVGMETRLVNLKKGQTEILVSLEPDIKEMKEVVVTGYGNVRKTSFTGNSVTVTKDELMSVSKSNVIKALQTFDPSFRIQTNNDWGSDPNALPEMYVRGRSGISGVKELDRDPLTKSALKDNPNLPTFIMDGFQISVEQLYDMDPNRIESITILKDAAATALYGSRAANGVVVITTVAPQMGKLNVSYNFTGDVTVPDLSDYNLMNAREKLETEVAAGVFEDLAKDNPLGAEQQYYAKLASITRGVDTYWLSKPLQTSFNHKHSLSVDGGSDNFRFGIQLSYNNEDGVMKESFRNRVGAGVYLDYRIGSFQLKNMVTYTNTRSQESPYGAFSDYTGCQPYDPYKDDEGNYLENLPNWDGKNEKRPNPLYEATLSNFDKSKYEEFVDNLGINWNITTGLLWKTQFSLTRKITDTKRFLDPLSSKNTTPQTAENPSSGELNTSRGNEFYWDLSSTLSYNRSVEKHHINLLLGVNARSAKTDNISASYRGFPSGALSSPNYAEEIVSKPVSSDNSTRLIGFLGTLNYSYNDVYLLDASVRMDGSSEFGADKRFAPFWSAGTGVNIHNYGFMKGQTVIDQLKIRVSYGQTGKVNFPPYVARTTYKMFTDGWYKTGFGGTLYALGNTNLTWETTNTWDAGVELSLWKRLLYIKASYYQKKTVDLVNSVTIPSSTGFTTYMDNIGEVENKGYELEFRSEVVRRKDLFVAVFANLAHNENRILKISESLKAYNDRVKDHFANSNRFDGSNTQPFTQYVEGGSQTSIWGVPSLGIDPATGEEIFIRPDGSITNTWNTNDQVVLGDTEPKIQGTFGLNATYKNLSLYMTFMYEAGGQIYNSTLRDKVEDVNVYTSNVDKRVFSERWQEPGDKARYRKLTSGVGGSIMRTRPTSRFVEDNNVLTLNSISLGYDFDAGQKWMKTIGLSMLRFEIGANDVCRWSSVKVERGLNYPYARSFNFSLKAAF</sequence>
<name>A0A412TXJ0_9BACT</name>
<keyword evidence="9 10" id="KW-0998">Cell outer membrane</keyword>
<dbReference type="Gene3D" id="2.170.130.10">
    <property type="entry name" value="TonB-dependent receptor, plug domain"/>
    <property type="match status" value="1"/>
</dbReference>
<feature type="compositionally biased region" description="Polar residues" evidence="12">
    <location>
        <begin position="600"/>
        <end position="617"/>
    </location>
</feature>
<feature type="domain" description="TonB-dependent receptor-like beta-barrel" evidence="13">
    <location>
        <begin position="522"/>
        <end position="940"/>
    </location>
</feature>
<dbReference type="Pfam" id="PF07660">
    <property type="entry name" value="STN"/>
    <property type="match status" value="1"/>
</dbReference>
<comment type="similarity">
    <text evidence="10 11">Belongs to the TonB-dependent receptor family.</text>
</comment>
<reference evidence="16 17" key="1">
    <citation type="submission" date="2018-08" db="EMBL/GenBank/DDBJ databases">
        <title>A genome reference for cultivated species of the human gut microbiota.</title>
        <authorList>
            <person name="Zou Y."/>
            <person name="Xue W."/>
            <person name="Luo G."/>
        </authorList>
    </citation>
    <scope>NUCLEOTIDE SEQUENCE [LARGE SCALE GENOMIC DNA]</scope>
    <source>
        <strain evidence="16 17">AF16-14</strain>
    </source>
</reference>
<dbReference type="SUPFAM" id="SSF49464">
    <property type="entry name" value="Carboxypeptidase regulatory domain-like"/>
    <property type="match status" value="1"/>
</dbReference>
<feature type="domain" description="TonB-dependent receptor plug" evidence="15">
    <location>
        <begin position="227"/>
        <end position="350"/>
    </location>
</feature>
<evidence type="ECO:0000256" key="10">
    <source>
        <dbReference type="PROSITE-ProRule" id="PRU01360"/>
    </source>
</evidence>
<dbReference type="InterPro" id="IPR008969">
    <property type="entry name" value="CarboxyPept-like_regulatory"/>
</dbReference>
<organism evidence="16 17">
    <name type="scientific">Odoribacter splanchnicus</name>
    <dbReference type="NCBI Taxonomy" id="28118"/>
    <lineage>
        <taxon>Bacteria</taxon>
        <taxon>Pseudomonadati</taxon>
        <taxon>Bacteroidota</taxon>
        <taxon>Bacteroidia</taxon>
        <taxon>Bacteroidales</taxon>
        <taxon>Odoribacteraceae</taxon>
        <taxon>Odoribacter</taxon>
    </lineage>
</organism>
<dbReference type="EMBL" id="QRYC01000002">
    <property type="protein sequence ID" value="RGU58499.1"/>
    <property type="molecule type" value="Genomic_DNA"/>
</dbReference>
<evidence type="ECO:0000259" key="14">
    <source>
        <dbReference type="Pfam" id="PF07660"/>
    </source>
</evidence>
<dbReference type="Pfam" id="PF00593">
    <property type="entry name" value="TonB_dep_Rec_b-barrel"/>
    <property type="match status" value="1"/>
</dbReference>
<gene>
    <name evidence="16" type="ORF">DWW57_01945</name>
</gene>
<evidence type="ECO:0000256" key="7">
    <source>
        <dbReference type="ARBA" id="ARBA00023077"/>
    </source>
</evidence>
<dbReference type="Proteomes" id="UP000284243">
    <property type="component" value="Unassembled WGS sequence"/>
</dbReference>
<evidence type="ECO:0000256" key="4">
    <source>
        <dbReference type="ARBA" id="ARBA00022496"/>
    </source>
</evidence>
<keyword evidence="6" id="KW-0408">Iron</keyword>
<evidence type="ECO:0000256" key="1">
    <source>
        <dbReference type="ARBA" id="ARBA00004571"/>
    </source>
</evidence>
<dbReference type="AlphaFoldDB" id="A0A412TXJ0"/>
<keyword evidence="3 10" id="KW-1134">Transmembrane beta strand</keyword>
<evidence type="ECO:0000313" key="16">
    <source>
        <dbReference type="EMBL" id="RGU58499.1"/>
    </source>
</evidence>
<keyword evidence="7 11" id="KW-0798">TonB box</keyword>
<dbReference type="InterPro" id="IPR039426">
    <property type="entry name" value="TonB-dep_rcpt-like"/>
</dbReference>
<dbReference type="Pfam" id="PF07715">
    <property type="entry name" value="Plug"/>
    <property type="match status" value="1"/>
</dbReference>
<accession>A0A412TXJ0</accession>
<feature type="domain" description="Secretin/TonB short N-terminal" evidence="14">
    <location>
        <begin position="69"/>
        <end position="117"/>
    </location>
</feature>
<feature type="region of interest" description="Disordered" evidence="12">
    <location>
        <begin position="597"/>
        <end position="617"/>
    </location>
</feature>
<keyword evidence="4" id="KW-0410">Iron transport</keyword>
<dbReference type="InterPro" id="IPR023997">
    <property type="entry name" value="TonB-dep_OMP_SusC/RagA_CS"/>
</dbReference>
<evidence type="ECO:0000256" key="6">
    <source>
        <dbReference type="ARBA" id="ARBA00023004"/>
    </source>
</evidence>
<evidence type="ECO:0000256" key="3">
    <source>
        <dbReference type="ARBA" id="ARBA00022452"/>
    </source>
</evidence>
<proteinExistence type="inferred from homology"/>
<keyword evidence="2 10" id="KW-0813">Transport</keyword>
<keyword evidence="8 10" id="KW-0472">Membrane</keyword>
<dbReference type="InterPro" id="IPR023996">
    <property type="entry name" value="TonB-dep_OMP_SusC/RagA"/>
</dbReference>
<evidence type="ECO:0000256" key="5">
    <source>
        <dbReference type="ARBA" id="ARBA00022692"/>
    </source>
</evidence>
<dbReference type="InterPro" id="IPR012910">
    <property type="entry name" value="Plug_dom"/>
</dbReference>
<dbReference type="SUPFAM" id="SSF56935">
    <property type="entry name" value="Porins"/>
    <property type="match status" value="1"/>
</dbReference>
<evidence type="ECO:0000256" key="2">
    <source>
        <dbReference type="ARBA" id="ARBA00022448"/>
    </source>
</evidence>
<dbReference type="GO" id="GO:0006826">
    <property type="term" value="P:iron ion transport"/>
    <property type="evidence" value="ECO:0007669"/>
    <property type="project" value="UniProtKB-KW"/>
</dbReference>
<keyword evidence="4" id="KW-0406">Ion transport</keyword>
<dbReference type="InterPro" id="IPR011662">
    <property type="entry name" value="Secretin/TonB_short_N"/>
</dbReference>
<dbReference type="NCBIfam" id="TIGR04057">
    <property type="entry name" value="SusC_RagA_signa"/>
    <property type="match status" value="1"/>
</dbReference>
<dbReference type="Gene3D" id="2.40.170.20">
    <property type="entry name" value="TonB-dependent receptor, beta-barrel domain"/>
    <property type="match status" value="1"/>
</dbReference>
<evidence type="ECO:0000313" key="17">
    <source>
        <dbReference type="Proteomes" id="UP000284243"/>
    </source>
</evidence>
<dbReference type="Gene3D" id="2.60.40.1120">
    <property type="entry name" value="Carboxypeptidase-like, regulatory domain"/>
    <property type="match status" value="1"/>
</dbReference>
<dbReference type="InterPro" id="IPR000531">
    <property type="entry name" value="Beta-barrel_TonB"/>
</dbReference>
<evidence type="ECO:0000256" key="11">
    <source>
        <dbReference type="RuleBase" id="RU003357"/>
    </source>
</evidence>
<dbReference type="RefSeq" id="WP_118159925.1">
    <property type="nucleotide sequence ID" value="NZ_QRPC01000041.1"/>
</dbReference>
<evidence type="ECO:0000256" key="8">
    <source>
        <dbReference type="ARBA" id="ARBA00023136"/>
    </source>
</evidence>
<dbReference type="PROSITE" id="PS52016">
    <property type="entry name" value="TONB_DEPENDENT_REC_3"/>
    <property type="match status" value="1"/>
</dbReference>
<protein>
    <submittedName>
        <fullName evidence="16">SusC/RagA family TonB-linked outer membrane protein</fullName>
    </submittedName>
</protein>
<comment type="caution">
    <text evidence="16">The sequence shown here is derived from an EMBL/GenBank/DDBJ whole genome shotgun (WGS) entry which is preliminary data.</text>
</comment>
<keyword evidence="5 10" id="KW-0812">Transmembrane</keyword>
<evidence type="ECO:0000259" key="15">
    <source>
        <dbReference type="Pfam" id="PF07715"/>
    </source>
</evidence>
<comment type="subcellular location">
    <subcellularLocation>
        <location evidence="1 10">Cell outer membrane</location>
        <topology evidence="1 10">Multi-pass membrane protein</topology>
    </subcellularLocation>
</comment>
<evidence type="ECO:0000256" key="12">
    <source>
        <dbReference type="SAM" id="MobiDB-lite"/>
    </source>
</evidence>
<dbReference type="Pfam" id="PF13715">
    <property type="entry name" value="CarbopepD_reg_2"/>
    <property type="match status" value="1"/>
</dbReference>
<evidence type="ECO:0000256" key="9">
    <source>
        <dbReference type="ARBA" id="ARBA00023237"/>
    </source>
</evidence>
<evidence type="ECO:0000259" key="13">
    <source>
        <dbReference type="Pfam" id="PF00593"/>
    </source>
</evidence>
<dbReference type="GO" id="GO:0009279">
    <property type="term" value="C:cell outer membrane"/>
    <property type="evidence" value="ECO:0007669"/>
    <property type="project" value="UniProtKB-SubCell"/>
</dbReference>
<dbReference type="InterPro" id="IPR037066">
    <property type="entry name" value="Plug_dom_sf"/>
</dbReference>
<dbReference type="InterPro" id="IPR036942">
    <property type="entry name" value="Beta-barrel_TonB_sf"/>
</dbReference>